<name>A0ABT1XK81_9BURK</name>
<keyword evidence="3" id="KW-1185">Reference proteome</keyword>
<dbReference type="Proteomes" id="UP001165267">
    <property type="component" value="Unassembled WGS sequence"/>
</dbReference>
<gene>
    <name evidence="2" type="ORF">NSP04_09885</name>
</gene>
<comment type="similarity">
    <text evidence="1">Belongs to the UPF0125 (RnfH) family.</text>
</comment>
<protein>
    <submittedName>
        <fullName evidence="2">RnfH family protein</fullName>
    </submittedName>
</protein>
<comment type="caution">
    <text evidence="2">The sequence shown here is derived from an EMBL/GenBank/DDBJ whole genome shotgun (WGS) entry which is preliminary data.</text>
</comment>
<dbReference type="Gene3D" id="3.10.20.280">
    <property type="entry name" value="RnfH-like"/>
    <property type="match status" value="1"/>
</dbReference>
<dbReference type="EMBL" id="JANKHG010000017">
    <property type="protein sequence ID" value="MCR2746958.1"/>
    <property type="molecule type" value="Genomic_DNA"/>
</dbReference>
<dbReference type="InterPro" id="IPR016155">
    <property type="entry name" value="Mopterin_synth/thiamin_S_b"/>
</dbReference>
<evidence type="ECO:0000313" key="3">
    <source>
        <dbReference type="Proteomes" id="UP001165267"/>
    </source>
</evidence>
<dbReference type="Pfam" id="PF03658">
    <property type="entry name" value="Ub-RnfH"/>
    <property type="match status" value="1"/>
</dbReference>
<organism evidence="2 3">
    <name type="scientific">Limnobacter parvus</name>
    <dbReference type="NCBI Taxonomy" id="2939690"/>
    <lineage>
        <taxon>Bacteria</taxon>
        <taxon>Pseudomonadati</taxon>
        <taxon>Pseudomonadota</taxon>
        <taxon>Betaproteobacteria</taxon>
        <taxon>Burkholderiales</taxon>
        <taxon>Burkholderiaceae</taxon>
        <taxon>Limnobacter</taxon>
    </lineage>
</organism>
<dbReference type="InterPro" id="IPR037021">
    <property type="entry name" value="RnfH_sf"/>
</dbReference>
<dbReference type="InterPro" id="IPR005346">
    <property type="entry name" value="RnfH"/>
</dbReference>
<evidence type="ECO:0000256" key="1">
    <source>
        <dbReference type="ARBA" id="ARBA00010645"/>
    </source>
</evidence>
<dbReference type="RefSeq" id="WP_257512164.1">
    <property type="nucleotide sequence ID" value="NZ_JANKHG010000017.1"/>
</dbReference>
<dbReference type="SUPFAM" id="SSF54285">
    <property type="entry name" value="MoaD/ThiS"/>
    <property type="match status" value="1"/>
</dbReference>
<accession>A0ABT1XK81</accession>
<reference evidence="2" key="1">
    <citation type="submission" date="2022-07" db="EMBL/GenBank/DDBJ databases">
        <authorList>
            <person name="Xamxidin M."/>
        </authorList>
    </citation>
    <scope>NUCLEOTIDE SEQUENCE</scope>
    <source>
        <strain evidence="2">YS8-69</strain>
    </source>
</reference>
<evidence type="ECO:0000313" key="2">
    <source>
        <dbReference type="EMBL" id="MCR2746958.1"/>
    </source>
</evidence>
<sequence length="119" mass="13717">MIRIQWLELKPETGGTLTDPPKLLEIPVGSTVVQALKAIGVADERICQLLEQRAVAVFGLYATENTVLHPDDRLEILDELNFDPMESRRRRAQHKVLTKRQKELARFERRSRKQAKTKT</sequence>
<proteinExistence type="inferred from homology"/>